<dbReference type="InterPro" id="IPR018968">
    <property type="entry name" value="Phasin"/>
</dbReference>
<evidence type="ECO:0000259" key="1">
    <source>
        <dbReference type="Pfam" id="PF09361"/>
    </source>
</evidence>
<evidence type="ECO:0000313" key="3">
    <source>
        <dbReference type="Proteomes" id="UP001352263"/>
    </source>
</evidence>
<accession>A0ABU6JB90</accession>
<gene>
    <name evidence="2" type="ORF">RY831_17175</name>
</gene>
<reference evidence="2 3" key="1">
    <citation type="submission" date="2023-10" db="EMBL/GenBank/DDBJ databases">
        <title>Noviherbaspirillum sp. CPCC 100848 genome assembly.</title>
        <authorList>
            <person name="Li X.Y."/>
            <person name="Fang X.M."/>
        </authorList>
    </citation>
    <scope>NUCLEOTIDE SEQUENCE [LARGE SCALE GENOMIC DNA]</scope>
    <source>
        <strain evidence="2 3">CPCC 100848</strain>
    </source>
</reference>
<comment type="caution">
    <text evidence="2">The sequence shown here is derived from an EMBL/GenBank/DDBJ whole genome shotgun (WGS) entry which is preliminary data.</text>
</comment>
<organism evidence="2 3">
    <name type="scientific">Noviherbaspirillum album</name>
    <dbReference type="NCBI Taxonomy" id="3080276"/>
    <lineage>
        <taxon>Bacteria</taxon>
        <taxon>Pseudomonadati</taxon>
        <taxon>Pseudomonadota</taxon>
        <taxon>Betaproteobacteria</taxon>
        <taxon>Burkholderiales</taxon>
        <taxon>Oxalobacteraceae</taxon>
        <taxon>Noviherbaspirillum</taxon>
    </lineage>
</organism>
<name>A0ABU6JB90_9BURK</name>
<feature type="domain" description="Phasin" evidence="1">
    <location>
        <begin position="59"/>
        <end position="153"/>
    </location>
</feature>
<dbReference type="Pfam" id="PF09361">
    <property type="entry name" value="Phasin_2"/>
    <property type="match status" value="1"/>
</dbReference>
<dbReference type="NCBIfam" id="TIGR01841">
    <property type="entry name" value="phasin"/>
    <property type="match status" value="1"/>
</dbReference>
<keyword evidence="3" id="KW-1185">Reference proteome</keyword>
<dbReference type="RefSeq" id="WP_326507612.1">
    <property type="nucleotide sequence ID" value="NZ_JAWIIV010000014.1"/>
</dbReference>
<dbReference type="InterPro" id="IPR010127">
    <property type="entry name" value="Phasin_subfam-1"/>
</dbReference>
<evidence type="ECO:0000313" key="2">
    <source>
        <dbReference type="EMBL" id="MEC4720901.1"/>
    </source>
</evidence>
<dbReference type="EMBL" id="JAWIIV010000014">
    <property type="protein sequence ID" value="MEC4720901.1"/>
    <property type="molecule type" value="Genomic_DNA"/>
</dbReference>
<dbReference type="Proteomes" id="UP001352263">
    <property type="component" value="Unassembled WGS sequence"/>
</dbReference>
<proteinExistence type="predicted"/>
<sequence>MCNAKLFFLELGTCQIHQALQKLVLAYERMRQTYSSCLVNQEIAMFNFSQELTPALKAHIDAQYSMFSDLSQKMFDTAQKINELNVQTAKNMLEGSLSSAQQVIVAKDPYEALSIAAAQAQPSAERVREYQQHLNDIAARTQADLAKTAETHVPTASRTAAAVADEVARKANEETEKAASRQKAAFERFKTTFERSDEQKAQANRPAA</sequence>
<protein>
    <submittedName>
        <fullName evidence="2">Phasin family protein</fullName>
    </submittedName>
</protein>